<accession>A0A371F438</accession>
<gene>
    <name evidence="1" type="ORF">CR513_47394</name>
</gene>
<sequence>MVELDRIHTNYSRAMRLTPFRILPSPNPRGGLGFSEVSTLQTQATSQAASEKLSPRLCLISDFQKLAKDNLFINHFWTEQFIDYQCECVTQMLKCAELWCKANYNCSNKNSSLKAPYRSDTSHVTQMFWTFVNCGGSASIGTLAGCKNSVLDKLKEYLVLAQNRVK</sequence>
<organism evidence="1 2">
    <name type="scientific">Mucuna pruriens</name>
    <name type="common">Velvet bean</name>
    <name type="synonym">Dolichos pruriens</name>
    <dbReference type="NCBI Taxonomy" id="157652"/>
    <lineage>
        <taxon>Eukaryota</taxon>
        <taxon>Viridiplantae</taxon>
        <taxon>Streptophyta</taxon>
        <taxon>Embryophyta</taxon>
        <taxon>Tracheophyta</taxon>
        <taxon>Spermatophyta</taxon>
        <taxon>Magnoliopsida</taxon>
        <taxon>eudicotyledons</taxon>
        <taxon>Gunneridae</taxon>
        <taxon>Pentapetalae</taxon>
        <taxon>rosids</taxon>
        <taxon>fabids</taxon>
        <taxon>Fabales</taxon>
        <taxon>Fabaceae</taxon>
        <taxon>Papilionoideae</taxon>
        <taxon>50 kb inversion clade</taxon>
        <taxon>NPAAA clade</taxon>
        <taxon>indigoferoid/millettioid clade</taxon>
        <taxon>Phaseoleae</taxon>
        <taxon>Mucuna</taxon>
    </lineage>
</organism>
<name>A0A371F438_MUCPR</name>
<keyword evidence="2" id="KW-1185">Reference proteome</keyword>
<reference evidence="1" key="1">
    <citation type="submission" date="2018-05" db="EMBL/GenBank/DDBJ databases">
        <title>Draft genome of Mucuna pruriens seed.</title>
        <authorList>
            <person name="Nnadi N.E."/>
            <person name="Vos R."/>
            <person name="Hasami M.H."/>
            <person name="Devisetty U.K."/>
            <person name="Aguiy J.C."/>
        </authorList>
    </citation>
    <scope>NUCLEOTIDE SEQUENCE [LARGE SCALE GENOMIC DNA]</scope>
    <source>
        <strain evidence="1">JCA_2017</strain>
    </source>
</reference>
<evidence type="ECO:0000313" key="2">
    <source>
        <dbReference type="Proteomes" id="UP000257109"/>
    </source>
</evidence>
<feature type="non-terminal residue" evidence="1">
    <location>
        <position position="1"/>
    </location>
</feature>
<dbReference type="AlphaFoldDB" id="A0A371F438"/>
<evidence type="ECO:0000313" key="1">
    <source>
        <dbReference type="EMBL" id="RDX73050.1"/>
    </source>
</evidence>
<protein>
    <submittedName>
        <fullName evidence="1">Uncharacterized protein</fullName>
    </submittedName>
</protein>
<dbReference type="EMBL" id="QJKJ01010674">
    <property type="protein sequence ID" value="RDX73050.1"/>
    <property type="molecule type" value="Genomic_DNA"/>
</dbReference>
<comment type="caution">
    <text evidence="1">The sequence shown here is derived from an EMBL/GenBank/DDBJ whole genome shotgun (WGS) entry which is preliminary data.</text>
</comment>
<proteinExistence type="predicted"/>
<dbReference type="Proteomes" id="UP000257109">
    <property type="component" value="Unassembled WGS sequence"/>
</dbReference>